<dbReference type="PROSITE" id="PS51257">
    <property type="entry name" value="PROKAR_LIPOPROTEIN"/>
    <property type="match status" value="1"/>
</dbReference>
<name>A0A3L7D777_GEOSE</name>
<evidence type="ECO:0000256" key="1">
    <source>
        <dbReference type="SAM" id="MobiDB-lite"/>
    </source>
</evidence>
<feature type="compositionally biased region" description="Low complexity" evidence="1">
    <location>
        <begin position="35"/>
        <end position="51"/>
    </location>
</feature>
<dbReference type="AlphaFoldDB" id="A0A3L7D777"/>
<dbReference type="RefSeq" id="WP_121650101.1">
    <property type="nucleotide sequence ID" value="NZ_RCTI01000043.1"/>
</dbReference>
<proteinExistence type="predicted"/>
<feature type="compositionally biased region" description="Basic and acidic residues" evidence="1">
    <location>
        <begin position="60"/>
        <end position="73"/>
    </location>
</feature>
<feature type="signal peptide" evidence="2">
    <location>
        <begin position="1"/>
        <end position="25"/>
    </location>
</feature>
<protein>
    <recommendedName>
        <fullName evidence="5">Lipoprotein</fullName>
    </recommendedName>
</protein>
<evidence type="ECO:0000313" key="3">
    <source>
        <dbReference type="EMBL" id="RLQ13484.1"/>
    </source>
</evidence>
<dbReference type="EMBL" id="RCTJ01000043">
    <property type="protein sequence ID" value="RLQ13484.1"/>
    <property type="molecule type" value="Genomic_DNA"/>
</dbReference>
<evidence type="ECO:0000256" key="2">
    <source>
        <dbReference type="SAM" id="SignalP"/>
    </source>
</evidence>
<gene>
    <name evidence="3" type="ORF">D9548_11245</name>
</gene>
<evidence type="ECO:0008006" key="5">
    <source>
        <dbReference type="Google" id="ProtNLM"/>
    </source>
</evidence>
<reference evidence="3 4" key="1">
    <citation type="submission" date="2018-10" db="EMBL/GenBank/DDBJ databases">
        <title>Geobacillus stearothermophilus in processing lines of powdered infant formula.</title>
        <authorList>
            <person name="Rhee M.S."/>
            <person name="Choi I.-G."/>
            <person name="Cho T.J."/>
            <person name="Park B."/>
        </authorList>
    </citation>
    <scope>NUCLEOTIDE SEQUENCE [LARGE SCALE GENOMIC DNA]</scope>
    <source>
        <strain evidence="3 4">FHS-PPGT130</strain>
    </source>
</reference>
<keyword evidence="2" id="KW-0732">Signal</keyword>
<dbReference type="Proteomes" id="UP000266922">
    <property type="component" value="Unassembled WGS sequence"/>
</dbReference>
<feature type="chain" id="PRO_5038960633" description="Lipoprotein" evidence="2">
    <location>
        <begin position="26"/>
        <end position="121"/>
    </location>
</feature>
<feature type="region of interest" description="Disordered" evidence="1">
    <location>
        <begin position="21"/>
        <end position="121"/>
    </location>
</feature>
<evidence type="ECO:0000313" key="4">
    <source>
        <dbReference type="Proteomes" id="UP000266922"/>
    </source>
</evidence>
<sequence length="121" mass="13295">MKKKALLFKLFSAIVALFLASGCNGDKDNPPPPNNNQNDVNDLDVNPADDINQNDDVDNDKDNDGIPDNRDADLNDNQNNQLPPGDDTNNGPGDDEHDTVPDREDPIEDPQDANDKDNKDE</sequence>
<accession>A0A3L7D777</accession>
<organism evidence="3 4">
    <name type="scientific">Geobacillus stearothermophilus</name>
    <name type="common">Bacillus stearothermophilus</name>
    <dbReference type="NCBI Taxonomy" id="1422"/>
    <lineage>
        <taxon>Bacteria</taxon>
        <taxon>Bacillati</taxon>
        <taxon>Bacillota</taxon>
        <taxon>Bacilli</taxon>
        <taxon>Bacillales</taxon>
        <taxon>Anoxybacillaceae</taxon>
        <taxon>Geobacillus</taxon>
    </lineage>
</organism>
<comment type="caution">
    <text evidence="3">The sequence shown here is derived from an EMBL/GenBank/DDBJ whole genome shotgun (WGS) entry which is preliminary data.</text>
</comment>
<feature type="compositionally biased region" description="Low complexity" evidence="1">
    <location>
        <begin position="75"/>
        <end position="92"/>
    </location>
</feature>